<accession>A0ABT8ZP06</accession>
<evidence type="ECO:0000313" key="4">
    <source>
        <dbReference type="Proteomes" id="UP001176471"/>
    </source>
</evidence>
<dbReference type="EMBL" id="JAUQOM010000007">
    <property type="protein sequence ID" value="MDO7836267.1"/>
    <property type="molecule type" value="Genomic_DNA"/>
</dbReference>
<dbReference type="Proteomes" id="UP001176471">
    <property type="component" value="Unassembled WGS sequence"/>
</dbReference>
<proteinExistence type="predicted"/>
<organism evidence="3 4">
    <name type="scientific">Sphingobium cyanobacteriorum</name>
    <dbReference type="NCBI Taxonomy" id="3063954"/>
    <lineage>
        <taxon>Bacteria</taxon>
        <taxon>Pseudomonadati</taxon>
        <taxon>Pseudomonadota</taxon>
        <taxon>Alphaproteobacteria</taxon>
        <taxon>Sphingomonadales</taxon>
        <taxon>Sphingomonadaceae</taxon>
        <taxon>Sphingobium</taxon>
    </lineage>
</organism>
<feature type="region of interest" description="Disordered" evidence="1">
    <location>
        <begin position="378"/>
        <end position="399"/>
    </location>
</feature>
<keyword evidence="2" id="KW-0812">Transmembrane</keyword>
<keyword evidence="2" id="KW-0472">Membrane</keyword>
<dbReference type="InterPro" id="IPR005625">
    <property type="entry name" value="PepSY-ass_TM"/>
</dbReference>
<keyword evidence="4" id="KW-1185">Reference proteome</keyword>
<comment type="caution">
    <text evidence="3">The sequence shown here is derived from an EMBL/GenBank/DDBJ whole genome shotgun (WGS) entry which is preliminary data.</text>
</comment>
<feature type="transmembrane region" description="Helical" evidence="2">
    <location>
        <begin position="201"/>
        <end position="221"/>
    </location>
</feature>
<dbReference type="PANTHER" id="PTHR34219:SF5">
    <property type="entry name" value="BLR4505 PROTEIN"/>
    <property type="match status" value="1"/>
</dbReference>
<dbReference type="RefSeq" id="WP_304536682.1">
    <property type="nucleotide sequence ID" value="NZ_JAUQOM010000007.1"/>
</dbReference>
<keyword evidence="2" id="KW-1133">Transmembrane helix</keyword>
<evidence type="ECO:0000256" key="2">
    <source>
        <dbReference type="SAM" id="Phobius"/>
    </source>
</evidence>
<sequence length="399" mass="43975">MRAILVQLHRYVGLSVAVFLMIAGLTGSILAFQSEIDAVLNPRLFRVENPGRPLPLSTLVSRVETAMPGASVRGVTLPTDAGGSIHVSLAAVGQKQLDQDEIFVDGATGQILGGRLWGAARVDRPHLIPFIYRLHYSLHMPGSWGVWLMGGVALAWMLDCFVGFYLTLPRGTQFWKKWRPIWKIKRGAGHYRLNLDVHRAFGLWLWAALFLLALTSVAFNLNTQIFRPVLTALLPMSPSIWDRSSLPLPPPVRVGWDQATTLARAEAVRLDWPHRPVQRIALAREAGFYQVRFGNRHQAGFGTWALYVATTSGHIIGAERGGDGQAGDIVDALIYPIHSGQIAGLPGRILICLTGLVVAMLSVTGVYIWWKKRAPRAARRHHERSKGPSTQAEAIHAAE</sequence>
<gene>
    <name evidence="3" type="ORF">Q4610_14555</name>
</gene>
<name>A0ABT8ZP06_9SPHN</name>
<feature type="transmembrane region" description="Helical" evidence="2">
    <location>
        <begin position="12"/>
        <end position="32"/>
    </location>
</feature>
<feature type="transmembrane region" description="Helical" evidence="2">
    <location>
        <begin position="144"/>
        <end position="168"/>
    </location>
</feature>
<evidence type="ECO:0000313" key="3">
    <source>
        <dbReference type="EMBL" id="MDO7836267.1"/>
    </source>
</evidence>
<reference evidence="3" key="1">
    <citation type="submission" date="2023-07" db="EMBL/GenBank/DDBJ databases">
        <title>Bacterial whole genome sequence for Sphingobium sp. HBC34.</title>
        <authorList>
            <person name="Le V."/>
            <person name="Ko S.-R."/>
            <person name="Ahn C.-Y."/>
            <person name="Oh H.-M."/>
        </authorList>
    </citation>
    <scope>NUCLEOTIDE SEQUENCE</scope>
    <source>
        <strain evidence="3">HBC34</strain>
    </source>
</reference>
<dbReference type="PANTHER" id="PTHR34219">
    <property type="entry name" value="IRON-REGULATED INNER MEMBRANE PROTEIN-RELATED"/>
    <property type="match status" value="1"/>
</dbReference>
<dbReference type="Pfam" id="PF03929">
    <property type="entry name" value="PepSY_TM"/>
    <property type="match status" value="1"/>
</dbReference>
<evidence type="ECO:0000256" key="1">
    <source>
        <dbReference type="SAM" id="MobiDB-lite"/>
    </source>
</evidence>
<feature type="transmembrane region" description="Helical" evidence="2">
    <location>
        <begin position="348"/>
        <end position="370"/>
    </location>
</feature>
<protein>
    <submittedName>
        <fullName evidence="3">PepSY-associated TM helix domain-containing protein</fullName>
    </submittedName>
</protein>